<dbReference type="SUPFAM" id="SSF52738">
    <property type="entry name" value="Methylesterase CheB, C-terminal domain"/>
    <property type="match status" value="1"/>
</dbReference>
<protein>
    <recommendedName>
        <fullName evidence="2">protein-glutamate methylesterase</fullName>
        <ecNumber evidence="2">3.1.1.61</ecNumber>
    </recommendedName>
</protein>
<reference evidence="6" key="1">
    <citation type="submission" date="2022-07" db="EMBL/GenBank/DDBJ databases">
        <title>Alkalimarinus sp. nov., isolated from gut of a Alitta virens.</title>
        <authorList>
            <person name="Yang A.I."/>
            <person name="Shin N.-R."/>
        </authorList>
    </citation>
    <scope>NUCLEOTIDE SEQUENCE</scope>
    <source>
        <strain evidence="6">FA028</strain>
    </source>
</reference>
<dbReference type="GO" id="GO:0008984">
    <property type="term" value="F:protein-glutamate methylesterase activity"/>
    <property type="evidence" value="ECO:0007669"/>
    <property type="project" value="UniProtKB-EC"/>
</dbReference>
<organism evidence="6 7">
    <name type="scientific">Alkalimarinus sediminis</name>
    <dbReference type="NCBI Taxonomy" id="1632866"/>
    <lineage>
        <taxon>Bacteria</taxon>
        <taxon>Pseudomonadati</taxon>
        <taxon>Pseudomonadota</taxon>
        <taxon>Gammaproteobacteria</taxon>
        <taxon>Alteromonadales</taxon>
        <taxon>Alteromonadaceae</taxon>
        <taxon>Alkalimarinus</taxon>
    </lineage>
</organism>
<evidence type="ECO:0000256" key="2">
    <source>
        <dbReference type="ARBA" id="ARBA00039140"/>
    </source>
</evidence>
<sequence length="358" mass="38747">MSGIERPRIGILSDSPLQRHMLQHAISSYGLEIAISCDPVRFENAQENELNNIGCWILELENEDDFPDLIDSLLDSTEAGVLFGLGKAPERHSDEYPRWERRLFSKLRDEIGTLELLDSEASLDLLGDSSDQQKGPLPLPSILSNALQSNAAENNVPQHVWILAASLGGPAAVKEFLDQLPAGLPVSFIYAQHIDANFSSVLSKVLARHSSFELKQAQAGDSLKNGQVLMVPVEREMVLDEQGKIQFKETPWPGPYGPSIDQVMLNMANHYGANCNVMVFSGMGNDGAIAAPLLKAYGCKIWVQNADSCANSSMPDSVEATGCSSFIGNPTQLAANLIKTIEQETIQSGAGSKATPGQ</sequence>
<gene>
    <name evidence="6" type="ORF">NNL22_16450</name>
</gene>
<dbReference type="PANTHER" id="PTHR42872:SF6">
    <property type="entry name" value="PROTEIN-GLUTAMATE METHYLESTERASE_PROTEIN-GLUTAMINE GLUTAMINASE"/>
    <property type="match status" value="1"/>
</dbReference>
<dbReference type="InterPro" id="IPR035909">
    <property type="entry name" value="CheB_C"/>
</dbReference>
<evidence type="ECO:0000259" key="5">
    <source>
        <dbReference type="PROSITE" id="PS50122"/>
    </source>
</evidence>
<comment type="catalytic activity">
    <reaction evidence="3">
        <text>[protein]-L-glutamate 5-O-methyl ester + H2O = L-glutamyl-[protein] + methanol + H(+)</text>
        <dbReference type="Rhea" id="RHEA:23236"/>
        <dbReference type="Rhea" id="RHEA-COMP:10208"/>
        <dbReference type="Rhea" id="RHEA-COMP:10311"/>
        <dbReference type="ChEBI" id="CHEBI:15377"/>
        <dbReference type="ChEBI" id="CHEBI:15378"/>
        <dbReference type="ChEBI" id="CHEBI:17790"/>
        <dbReference type="ChEBI" id="CHEBI:29973"/>
        <dbReference type="ChEBI" id="CHEBI:82795"/>
        <dbReference type="EC" id="3.1.1.61"/>
    </reaction>
</comment>
<evidence type="ECO:0000313" key="6">
    <source>
        <dbReference type="EMBL" id="UZW74592.1"/>
    </source>
</evidence>
<proteinExistence type="predicted"/>
<keyword evidence="1 4" id="KW-0378">Hydrolase</keyword>
<feature type="active site" evidence="4">
    <location>
        <position position="286"/>
    </location>
</feature>
<evidence type="ECO:0000256" key="1">
    <source>
        <dbReference type="ARBA" id="ARBA00022801"/>
    </source>
</evidence>
<dbReference type="GO" id="GO:0005737">
    <property type="term" value="C:cytoplasm"/>
    <property type="evidence" value="ECO:0007669"/>
    <property type="project" value="InterPro"/>
</dbReference>
<dbReference type="Proteomes" id="UP001164472">
    <property type="component" value="Chromosome"/>
</dbReference>
<evidence type="ECO:0000313" key="7">
    <source>
        <dbReference type="Proteomes" id="UP001164472"/>
    </source>
</evidence>
<dbReference type="KEGG" id="asem:NNL22_16450"/>
<dbReference type="PROSITE" id="PS50122">
    <property type="entry name" value="CHEB"/>
    <property type="match status" value="1"/>
</dbReference>
<dbReference type="GO" id="GO:0000156">
    <property type="term" value="F:phosphorelay response regulator activity"/>
    <property type="evidence" value="ECO:0007669"/>
    <property type="project" value="InterPro"/>
</dbReference>
<feature type="domain" description="CheB-type methylesterase" evidence="5">
    <location>
        <begin position="138"/>
        <end position="344"/>
    </location>
</feature>
<name>A0A9E8HJP2_9ALTE</name>
<keyword evidence="4" id="KW-0145">Chemotaxis</keyword>
<dbReference type="PANTHER" id="PTHR42872">
    <property type="entry name" value="PROTEIN-GLUTAMATE METHYLESTERASE/PROTEIN-GLUTAMINE GLUTAMINASE"/>
    <property type="match status" value="1"/>
</dbReference>
<dbReference type="AlphaFoldDB" id="A0A9E8HJP2"/>
<keyword evidence="7" id="KW-1185">Reference proteome</keyword>
<accession>A0A9E8HJP2</accession>
<dbReference type="EC" id="3.1.1.61" evidence="2"/>
<feature type="active site" evidence="4">
    <location>
        <position position="166"/>
    </location>
</feature>
<dbReference type="RefSeq" id="WP_251812678.1">
    <property type="nucleotide sequence ID" value="NZ_CP101527.1"/>
</dbReference>
<feature type="active site" evidence="4">
    <location>
        <position position="193"/>
    </location>
</feature>
<evidence type="ECO:0000256" key="3">
    <source>
        <dbReference type="ARBA" id="ARBA00048267"/>
    </source>
</evidence>
<dbReference type="Pfam" id="PF01339">
    <property type="entry name" value="CheB_methylest"/>
    <property type="match status" value="1"/>
</dbReference>
<dbReference type="GO" id="GO:0006935">
    <property type="term" value="P:chemotaxis"/>
    <property type="evidence" value="ECO:0007669"/>
    <property type="project" value="UniProtKB-UniRule"/>
</dbReference>
<dbReference type="EMBL" id="CP101527">
    <property type="protein sequence ID" value="UZW74592.1"/>
    <property type="molecule type" value="Genomic_DNA"/>
</dbReference>
<dbReference type="InterPro" id="IPR000673">
    <property type="entry name" value="Sig_transdc_resp-reg_Me-estase"/>
</dbReference>
<evidence type="ECO:0000256" key="4">
    <source>
        <dbReference type="PROSITE-ProRule" id="PRU00050"/>
    </source>
</evidence>
<dbReference type="Gene3D" id="3.40.50.180">
    <property type="entry name" value="Methylesterase CheB, C-terminal domain"/>
    <property type="match status" value="1"/>
</dbReference>